<dbReference type="PIRSF" id="PIRSF005644">
    <property type="entry name" value="Hdrgns_mtr_HypE"/>
    <property type="match status" value="1"/>
</dbReference>
<dbReference type="PANTHER" id="PTHR30303:SF0">
    <property type="entry name" value="CARBAMOYL DEHYDRATASE HYPE"/>
    <property type="match status" value="1"/>
</dbReference>
<dbReference type="SUPFAM" id="SSF55326">
    <property type="entry name" value="PurM N-terminal domain-like"/>
    <property type="match status" value="1"/>
</dbReference>
<dbReference type="Proteomes" id="UP000029733">
    <property type="component" value="Unassembled WGS sequence"/>
</dbReference>
<dbReference type="Gene3D" id="3.90.650.10">
    <property type="entry name" value="PurM-like C-terminal domain"/>
    <property type="match status" value="1"/>
</dbReference>
<name>A0A4U8TAU1_9HELI</name>
<dbReference type="Pfam" id="PF00586">
    <property type="entry name" value="AIRS"/>
    <property type="match status" value="1"/>
</dbReference>
<dbReference type="InterPro" id="IPR010918">
    <property type="entry name" value="PurM-like_C_dom"/>
</dbReference>
<dbReference type="InterPro" id="IPR036676">
    <property type="entry name" value="PurM-like_C_sf"/>
</dbReference>
<evidence type="ECO:0000313" key="5">
    <source>
        <dbReference type="Proteomes" id="UP000029733"/>
    </source>
</evidence>
<dbReference type="InterPro" id="IPR016188">
    <property type="entry name" value="PurM-like_N"/>
</dbReference>
<evidence type="ECO:0000313" key="4">
    <source>
        <dbReference type="EMBL" id="TLD96955.1"/>
    </source>
</evidence>
<reference evidence="4 5" key="1">
    <citation type="journal article" date="2014" name="Genome Announc.">
        <title>Draft genome sequences of eight enterohepatic helicobacter species isolated from both laboratory and wild rodents.</title>
        <authorList>
            <person name="Sheh A."/>
            <person name="Shen Z."/>
            <person name="Fox J.G."/>
        </authorList>
    </citation>
    <scope>NUCLEOTIDE SEQUENCE [LARGE SCALE GENOMIC DNA]</scope>
    <source>
        <strain evidence="4 5">MIT 09-6949</strain>
    </source>
</reference>
<dbReference type="RefSeq" id="WP_034356579.1">
    <property type="nucleotide sequence ID" value="NZ_JRPR02000002.1"/>
</dbReference>
<comment type="similarity">
    <text evidence="1">Belongs to the HypE family.</text>
</comment>
<organism evidence="4 5">
    <name type="scientific">Helicobacter jaachi</name>
    <dbReference type="NCBI Taxonomy" id="1677920"/>
    <lineage>
        <taxon>Bacteria</taxon>
        <taxon>Pseudomonadati</taxon>
        <taxon>Campylobacterota</taxon>
        <taxon>Epsilonproteobacteria</taxon>
        <taxon>Campylobacterales</taxon>
        <taxon>Helicobacteraceae</taxon>
        <taxon>Helicobacter</taxon>
    </lineage>
</organism>
<proteinExistence type="inferred from homology"/>
<feature type="domain" description="PurM-like N-terminal" evidence="2">
    <location>
        <begin position="36"/>
        <end position="147"/>
    </location>
</feature>
<dbReference type="InterPro" id="IPR011854">
    <property type="entry name" value="HypE"/>
</dbReference>
<dbReference type="EMBL" id="JRPR02000002">
    <property type="protein sequence ID" value="TLD96955.1"/>
    <property type="molecule type" value="Genomic_DNA"/>
</dbReference>
<feature type="domain" description="PurM-like C-terminal" evidence="3">
    <location>
        <begin position="157"/>
        <end position="300"/>
    </location>
</feature>
<dbReference type="Gene3D" id="3.30.1330.10">
    <property type="entry name" value="PurM-like, N-terminal domain"/>
    <property type="match status" value="1"/>
</dbReference>
<protein>
    <submittedName>
        <fullName evidence="4">Hydrogenase expression/formation protein HypE</fullName>
    </submittedName>
</protein>
<dbReference type="InterPro" id="IPR036921">
    <property type="entry name" value="PurM-like_N_sf"/>
</dbReference>
<dbReference type="SUPFAM" id="SSF56042">
    <property type="entry name" value="PurM C-terminal domain-like"/>
    <property type="match status" value="1"/>
</dbReference>
<gene>
    <name evidence="4" type="primary">hypE</name>
    <name evidence="4" type="ORF">LS71_005025</name>
</gene>
<dbReference type="Pfam" id="PF02769">
    <property type="entry name" value="AIRS_C"/>
    <property type="match status" value="1"/>
</dbReference>
<comment type="caution">
    <text evidence="4">The sequence shown here is derived from an EMBL/GenBank/DDBJ whole genome shotgun (WGS) entry which is preliminary data.</text>
</comment>
<evidence type="ECO:0000259" key="2">
    <source>
        <dbReference type="Pfam" id="PF00586"/>
    </source>
</evidence>
<dbReference type="GO" id="GO:0051604">
    <property type="term" value="P:protein maturation"/>
    <property type="evidence" value="ECO:0007669"/>
    <property type="project" value="TreeGrafter"/>
</dbReference>
<dbReference type="NCBIfam" id="TIGR02124">
    <property type="entry name" value="hypE"/>
    <property type="match status" value="1"/>
</dbReference>
<dbReference type="STRING" id="1677920.LS71_08510"/>
<dbReference type="AlphaFoldDB" id="A0A4U8TAU1"/>
<evidence type="ECO:0000256" key="1">
    <source>
        <dbReference type="ARBA" id="ARBA00006243"/>
    </source>
</evidence>
<sequence>MKHITLSCGSGGLESYKLIDEVIYEILGGLILDMHEDAGVYEGKGRMATSTDSYVISPLVFPGGDIGKLCVCGSSNDVAMRGAKPLYMCLGLILEEGLDVSLLKQILYSIKQEARKGGLRIISGDTKVVPKGAVDKIFINTTAFGEVVSDWRVGRIQEGDDIILSAPIGAHGAVIFCERNEIALQSDLQSDCAQLYPLIESVHNCEIHTMRDATRGGLSAVLNEWCRAAKVEISINEESVPILEQVSGVCEILGLEALSLANEGVCVMALPASESKEVLAKLRAHELGRHACIIGRVSKRVQNIESARVILCNQWGGKRYMEYPQGELLPRIC</sequence>
<dbReference type="CDD" id="cd02197">
    <property type="entry name" value="HypE"/>
    <property type="match status" value="1"/>
</dbReference>
<keyword evidence="5" id="KW-1185">Reference proteome</keyword>
<evidence type="ECO:0000259" key="3">
    <source>
        <dbReference type="Pfam" id="PF02769"/>
    </source>
</evidence>
<accession>A0A4U8TAU1</accession>
<dbReference type="PANTHER" id="PTHR30303">
    <property type="entry name" value="HYDROGENASE ISOENZYMES FORMATION PROTEIN HYPE"/>
    <property type="match status" value="1"/>
</dbReference>
<dbReference type="OrthoDB" id="9801934at2"/>